<evidence type="ECO:0000313" key="2">
    <source>
        <dbReference type="Proteomes" id="UP000289323"/>
    </source>
</evidence>
<protein>
    <submittedName>
        <fullName evidence="1">Db1bd415-0fff-4383-b05a-bb2dbbc33c69</fullName>
    </submittedName>
</protein>
<sequence>MDIINNTR</sequence>
<organism evidence="1 2">
    <name type="scientific">Thermothielavioides terrestris</name>
    <dbReference type="NCBI Taxonomy" id="2587410"/>
    <lineage>
        <taxon>Eukaryota</taxon>
        <taxon>Fungi</taxon>
        <taxon>Dikarya</taxon>
        <taxon>Ascomycota</taxon>
        <taxon>Pezizomycotina</taxon>
        <taxon>Sordariomycetes</taxon>
        <taxon>Sordariomycetidae</taxon>
        <taxon>Sordariales</taxon>
        <taxon>Chaetomiaceae</taxon>
        <taxon>Thermothielavioides</taxon>
    </lineage>
</organism>
<reference evidence="1 2" key="1">
    <citation type="submission" date="2018-04" db="EMBL/GenBank/DDBJ databases">
        <authorList>
            <person name="Huttner S."/>
            <person name="Dainat J."/>
        </authorList>
    </citation>
    <scope>NUCLEOTIDE SEQUENCE [LARGE SCALE GENOMIC DNA]</scope>
</reference>
<dbReference type="Proteomes" id="UP000289323">
    <property type="component" value="Unassembled WGS sequence"/>
</dbReference>
<dbReference type="EMBL" id="OUUZ01000001">
    <property type="protein sequence ID" value="SPQ19502.1"/>
    <property type="molecule type" value="Genomic_DNA"/>
</dbReference>
<accession>A0A3S5CW28</accession>
<evidence type="ECO:0000313" key="1">
    <source>
        <dbReference type="EMBL" id="SPQ19502.1"/>
    </source>
</evidence>
<gene>
    <name evidence="1" type="ORF">TT172_LOCUS1921</name>
</gene>
<proteinExistence type="predicted"/>
<name>A0A3S5CW28_9PEZI</name>